<reference evidence="2" key="1">
    <citation type="journal article" date="2023" name="Science">
        <title>Genome structures resolve the early diversification of teleost fishes.</title>
        <authorList>
            <person name="Parey E."/>
            <person name="Louis A."/>
            <person name="Montfort J."/>
            <person name="Bouchez O."/>
            <person name="Roques C."/>
            <person name="Iampietro C."/>
            <person name="Lluch J."/>
            <person name="Castinel A."/>
            <person name="Donnadieu C."/>
            <person name="Desvignes T."/>
            <person name="Floi Bucao C."/>
            <person name="Jouanno E."/>
            <person name="Wen M."/>
            <person name="Mejri S."/>
            <person name="Dirks R."/>
            <person name="Jansen H."/>
            <person name="Henkel C."/>
            <person name="Chen W.J."/>
            <person name="Zahm M."/>
            <person name="Cabau C."/>
            <person name="Klopp C."/>
            <person name="Thompson A.W."/>
            <person name="Robinson-Rechavi M."/>
            <person name="Braasch I."/>
            <person name="Lecointre G."/>
            <person name="Bobe J."/>
            <person name="Postlethwait J.H."/>
            <person name="Berthelot C."/>
            <person name="Roest Crollius H."/>
            <person name="Guiguen Y."/>
        </authorList>
    </citation>
    <scope>NUCLEOTIDE SEQUENCE</scope>
    <source>
        <strain evidence="2">WJC10195</strain>
    </source>
</reference>
<dbReference type="AlphaFoldDB" id="A0A9Q1IJM1"/>
<dbReference type="EMBL" id="JAINUF010000014">
    <property type="protein sequence ID" value="KAJ8342016.1"/>
    <property type="molecule type" value="Genomic_DNA"/>
</dbReference>
<gene>
    <name evidence="2" type="ORF">SKAU_G00319440</name>
</gene>
<sequence>MDYSGRLEEGGRREARRRSRRPRRAARTRYHADIALAGSAAQPWRGTPRQCKERSSSSRLGGAERRSLSVPRRRYENIPLSPEHGECPADTCSLPLLTCVLRGPAFITQLPSL</sequence>
<accession>A0A9Q1IJM1</accession>
<protein>
    <submittedName>
        <fullName evidence="2">Uncharacterized protein</fullName>
    </submittedName>
</protein>
<keyword evidence="3" id="KW-1185">Reference proteome</keyword>
<proteinExistence type="predicted"/>
<feature type="compositionally biased region" description="Basic and acidic residues" evidence="1">
    <location>
        <begin position="1"/>
        <end position="13"/>
    </location>
</feature>
<comment type="caution">
    <text evidence="2">The sequence shown here is derived from an EMBL/GenBank/DDBJ whole genome shotgun (WGS) entry which is preliminary data.</text>
</comment>
<name>A0A9Q1IJM1_SYNKA</name>
<evidence type="ECO:0000313" key="2">
    <source>
        <dbReference type="EMBL" id="KAJ8342016.1"/>
    </source>
</evidence>
<feature type="compositionally biased region" description="Basic residues" evidence="1">
    <location>
        <begin position="14"/>
        <end position="29"/>
    </location>
</feature>
<organism evidence="2 3">
    <name type="scientific">Synaphobranchus kaupii</name>
    <name type="common">Kaup's arrowtooth eel</name>
    <dbReference type="NCBI Taxonomy" id="118154"/>
    <lineage>
        <taxon>Eukaryota</taxon>
        <taxon>Metazoa</taxon>
        <taxon>Chordata</taxon>
        <taxon>Craniata</taxon>
        <taxon>Vertebrata</taxon>
        <taxon>Euteleostomi</taxon>
        <taxon>Actinopterygii</taxon>
        <taxon>Neopterygii</taxon>
        <taxon>Teleostei</taxon>
        <taxon>Anguilliformes</taxon>
        <taxon>Synaphobranchidae</taxon>
        <taxon>Synaphobranchus</taxon>
    </lineage>
</organism>
<feature type="region of interest" description="Disordered" evidence="1">
    <location>
        <begin position="1"/>
        <end position="82"/>
    </location>
</feature>
<dbReference type="Proteomes" id="UP001152622">
    <property type="component" value="Chromosome 14"/>
</dbReference>
<evidence type="ECO:0000313" key="3">
    <source>
        <dbReference type="Proteomes" id="UP001152622"/>
    </source>
</evidence>
<feature type="compositionally biased region" description="Basic and acidic residues" evidence="1">
    <location>
        <begin position="50"/>
        <end position="67"/>
    </location>
</feature>
<evidence type="ECO:0000256" key="1">
    <source>
        <dbReference type="SAM" id="MobiDB-lite"/>
    </source>
</evidence>